<dbReference type="Pfam" id="PF12770">
    <property type="entry name" value="CHAT"/>
    <property type="match status" value="1"/>
</dbReference>
<sequence length="1353" mass="149253">MGDQYFQQLTERFAALTVQDQVAQVKRWITGKPHNDSIIPAGRYCRADDFVDTLTPNELKLMNLAYGDNMAQRHIAEFFSRASEGALMKSYQDKDQADALLQRAILLGSLAAYHTPLEVISGTVISMFGRALLVKWQRSPSPELLDETIDIFRKAITFGPENNVYRDVHWIDLGDQLRERYAVSHQNDDFGEASRAFQAALHTNPASAPIVAFAMAKLNREKHTHEGIDEKEALDSYIETLSTALASIPEAFVPADYRQSLSSVHLHVGLALVRRSFLTKDTSDRREAEAAFFKAKGAPKSGKLDNLRACIELAKMKVAEYSGTGTTESMTLAEELLKEALEVEPTSAAVMENLGELYRLRSIRTGSDADIVEAVRLLSQCLEKADAQPTLLLLLRAGHAYASHFKQFGGKNEIDYAIDVLFRATYGDYVPSEGDDVAEARCILTNALIERYQKMEDPDDLDVALSVIEEAHSDDNPGPSKSYCWRIHGKVFFARYQSSSQAADLKEAIQCYEKALKVQDAGSGLYNTYNDLGNALLDRFRLQGDTSSIMAAITTYNTALDDLTSGPWSQDSIAQGMLLHGLANAQMLQFKVSQSLSDIDVSVACYQRCLDATPRNHQVRISRAESLAWALQRRFALSEKLEDAQKSQAVLLEVLDSGLPLRPSSLSNLENLLGTAYLCCWIVDKSKLSYLDLAAAHFRKAIESGCIIPSYIRTATANLSMVYRCKAQYSNDPSGLLLATNLFIKVMQTSGFPEEQGHEREIIFYNMSELVFASVDMLGTDKTKPLFDLFLKMLPFFATFKTFPRHTIAGIYTRAALIRFQMTQQPSDALELMQSAAEEIPGSMVLQSLKRTEQLKVIKGLSTIPSMVIAFSLMAGRSPPSALSLFEASRSVLWGNILASNIDEKNLIMLEPLPKLKSRFEAVRQSLSKHTEGQTLLDASPTAVLSQGSHFSEAMSFSNIVDEIRAQPGFEDFLRLPRDEHSLQAYAAEGPIIVVNGTMFRSDALIITKTGISSLHLPLFTKAVYDEMKVKQATALQVLENDFVKSQGLMEEVLKTLWTTVAEPILDHLGFKGTKGDSDPGKDRVWWLTTGWIGNLPIHAAGDHEAVRSTGAPLSVMDRVVSSYIGNIRAIEHLRSRRAACKTSEAGEKPRALLVQMPTTPHMPHGDLPGAEREVQATQAILDKAGFRTKPLSQPKTGTVLRMGREADLVHFACHGVSSDDDPAESMLRLADWKTRPLSVGELLRAGDWRCQLIYLSACETALNKLRPLEDEGLHLAGGFLMAGAVNVVAGLWRIDDGVSVEFSSGFYGELVASGIGSVDWAGCAVSLRNTAVKMRSKGTPSVLWASMIHLGP</sequence>
<proteinExistence type="predicted"/>
<name>A0AA39LB64_SARSR</name>
<comment type="caution">
    <text evidence="2">The sequence shown here is derived from an EMBL/GenBank/DDBJ whole genome shotgun (WGS) entry which is preliminary data.</text>
</comment>
<dbReference type="SUPFAM" id="SSF81901">
    <property type="entry name" value="HCP-like"/>
    <property type="match status" value="1"/>
</dbReference>
<accession>A0AA39LB64</accession>
<feature type="domain" description="CHAT" evidence="1">
    <location>
        <begin position="1052"/>
        <end position="1352"/>
    </location>
</feature>
<reference evidence="2" key="1">
    <citation type="submission" date="2022-10" db="EMBL/GenBank/DDBJ databases">
        <title>Determination and structural analysis of whole genome sequence of Sarocladium strictum F4-1.</title>
        <authorList>
            <person name="Hu L."/>
            <person name="Jiang Y."/>
        </authorList>
    </citation>
    <scope>NUCLEOTIDE SEQUENCE</scope>
    <source>
        <strain evidence="2">F4-1</strain>
    </source>
</reference>
<gene>
    <name evidence="2" type="ORF">NLU13_0154</name>
</gene>
<evidence type="ECO:0000259" key="1">
    <source>
        <dbReference type="Pfam" id="PF12770"/>
    </source>
</evidence>
<dbReference type="Gene3D" id="1.25.40.10">
    <property type="entry name" value="Tetratricopeptide repeat domain"/>
    <property type="match status" value="2"/>
</dbReference>
<organism evidence="2 3">
    <name type="scientific">Sarocladium strictum</name>
    <name type="common">Black bundle disease fungus</name>
    <name type="synonym">Acremonium strictum</name>
    <dbReference type="NCBI Taxonomy" id="5046"/>
    <lineage>
        <taxon>Eukaryota</taxon>
        <taxon>Fungi</taxon>
        <taxon>Dikarya</taxon>
        <taxon>Ascomycota</taxon>
        <taxon>Pezizomycotina</taxon>
        <taxon>Sordariomycetes</taxon>
        <taxon>Hypocreomycetidae</taxon>
        <taxon>Hypocreales</taxon>
        <taxon>Sarocladiaceae</taxon>
        <taxon>Sarocladium</taxon>
    </lineage>
</organism>
<keyword evidence="3" id="KW-1185">Reference proteome</keyword>
<evidence type="ECO:0000313" key="3">
    <source>
        <dbReference type="Proteomes" id="UP001175261"/>
    </source>
</evidence>
<dbReference type="InterPro" id="IPR011990">
    <property type="entry name" value="TPR-like_helical_dom_sf"/>
</dbReference>
<dbReference type="SUPFAM" id="SSF48452">
    <property type="entry name" value="TPR-like"/>
    <property type="match status" value="1"/>
</dbReference>
<dbReference type="EMBL" id="JAPDFR010000001">
    <property type="protein sequence ID" value="KAK0390650.1"/>
    <property type="molecule type" value="Genomic_DNA"/>
</dbReference>
<protein>
    <recommendedName>
        <fullName evidence="1">CHAT domain-containing protein</fullName>
    </recommendedName>
</protein>
<dbReference type="Proteomes" id="UP001175261">
    <property type="component" value="Unassembled WGS sequence"/>
</dbReference>
<dbReference type="InterPro" id="IPR024983">
    <property type="entry name" value="CHAT_dom"/>
</dbReference>
<dbReference type="PANTHER" id="PTHR10098">
    <property type="entry name" value="RAPSYN-RELATED"/>
    <property type="match status" value="1"/>
</dbReference>
<evidence type="ECO:0000313" key="2">
    <source>
        <dbReference type="EMBL" id="KAK0390650.1"/>
    </source>
</evidence>